<dbReference type="SUPFAM" id="SSF49899">
    <property type="entry name" value="Concanavalin A-like lectins/glucanases"/>
    <property type="match status" value="1"/>
</dbReference>
<dbReference type="KEGG" id="epa:110242993"/>
<sequence length="151" mass="17304">MCFWISSNATTPKLVNITVETNMEMSLDVFICRSVWRHICVSFPYGVYVIYVDGVQNKTVYTGNELWKLNGSDIKLSITSSDLINIKLTSLNTWDAFLEEDAILYMSYSCRNHRGNMTIWEEFVKNISMVTSSNTSVIHYNRTSCEGKKGK</sequence>
<accession>A0A913XH56</accession>
<dbReference type="AlphaFoldDB" id="A0A913XH56"/>
<protein>
    <submittedName>
        <fullName evidence="1">Uncharacterized protein</fullName>
    </submittedName>
</protein>
<name>A0A913XH56_EXADI</name>
<dbReference type="Proteomes" id="UP000887567">
    <property type="component" value="Unplaced"/>
</dbReference>
<keyword evidence="2" id="KW-1185">Reference proteome</keyword>
<dbReference type="GeneID" id="110242993"/>
<organism evidence="1 2">
    <name type="scientific">Exaiptasia diaphana</name>
    <name type="common">Tropical sea anemone</name>
    <name type="synonym">Aiptasia pulchella</name>
    <dbReference type="NCBI Taxonomy" id="2652724"/>
    <lineage>
        <taxon>Eukaryota</taxon>
        <taxon>Metazoa</taxon>
        <taxon>Cnidaria</taxon>
        <taxon>Anthozoa</taxon>
        <taxon>Hexacorallia</taxon>
        <taxon>Actiniaria</taxon>
        <taxon>Aiptasiidae</taxon>
        <taxon>Exaiptasia</taxon>
    </lineage>
</organism>
<evidence type="ECO:0000313" key="2">
    <source>
        <dbReference type="Proteomes" id="UP000887567"/>
    </source>
</evidence>
<dbReference type="Gene3D" id="2.60.120.200">
    <property type="match status" value="1"/>
</dbReference>
<reference evidence="1" key="1">
    <citation type="submission" date="2022-11" db="UniProtKB">
        <authorList>
            <consortium name="EnsemblMetazoa"/>
        </authorList>
    </citation>
    <scope>IDENTIFICATION</scope>
</reference>
<proteinExistence type="predicted"/>
<evidence type="ECO:0000313" key="1">
    <source>
        <dbReference type="EnsemblMetazoa" id="XP_020904703.1"/>
    </source>
</evidence>
<dbReference type="InterPro" id="IPR013320">
    <property type="entry name" value="ConA-like_dom_sf"/>
</dbReference>
<dbReference type="EnsemblMetazoa" id="XM_021049044.2">
    <property type="protein sequence ID" value="XP_020904703.1"/>
    <property type="gene ID" value="LOC110242993"/>
</dbReference>
<dbReference type="RefSeq" id="XP_020904703.1">
    <property type="nucleotide sequence ID" value="XM_021049044.2"/>
</dbReference>